<dbReference type="AlphaFoldDB" id="A0A8H7V8P2"/>
<dbReference type="InterPro" id="IPR007300">
    <property type="entry name" value="CidB/LrgB"/>
</dbReference>
<reference evidence="7" key="1">
    <citation type="submission" date="2020-12" db="EMBL/GenBank/DDBJ databases">
        <title>Metabolic potential, ecology and presence of endohyphal bacteria is reflected in genomic diversity of Mucoromycotina.</title>
        <authorList>
            <person name="Muszewska A."/>
            <person name="Okrasinska A."/>
            <person name="Steczkiewicz K."/>
            <person name="Drgas O."/>
            <person name="Orlowska M."/>
            <person name="Perlinska-Lenart U."/>
            <person name="Aleksandrzak-Piekarczyk T."/>
            <person name="Szatraj K."/>
            <person name="Zielenkiewicz U."/>
            <person name="Pilsyk S."/>
            <person name="Malc E."/>
            <person name="Mieczkowski P."/>
            <person name="Kruszewska J.S."/>
            <person name="Biernat P."/>
            <person name="Pawlowska J."/>
        </authorList>
    </citation>
    <scope>NUCLEOTIDE SEQUENCE</scope>
    <source>
        <strain evidence="7">CBS 226.32</strain>
    </source>
</reference>
<gene>
    <name evidence="7" type="ORF">INT46_009227</name>
</gene>
<keyword evidence="4 6" id="KW-1133">Transmembrane helix</keyword>
<evidence type="ECO:0000313" key="7">
    <source>
        <dbReference type="EMBL" id="KAG2211325.1"/>
    </source>
</evidence>
<feature type="transmembrane region" description="Helical" evidence="6">
    <location>
        <begin position="140"/>
        <end position="162"/>
    </location>
</feature>
<protein>
    <recommendedName>
        <fullName evidence="9">LrgB-like protein</fullName>
    </recommendedName>
</protein>
<keyword evidence="3 6" id="KW-0812">Transmembrane</keyword>
<feature type="transmembrane region" description="Helical" evidence="6">
    <location>
        <begin position="514"/>
        <end position="533"/>
    </location>
</feature>
<evidence type="ECO:0008006" key="9">
    <source>
        <dbReference type="Google" id="ProtNLM"/>
    </source>
</evidence>
<feature type="transmembrane region" description="Helical" evidence="6">
    <location>
        <begin position="49"/>
        <end position="66"/>
    </location>
</feature>
<dbReference type="Pfam" id="PF03788">
    <property type="entry name" value="LrgA"/>
    <property type="match status" value="1"/>
</dbReference>
<evidence type="ECO:0000256" key="2">
    <source>
        <dbReference type="ARBA" id="ARBA00022475"/>
    </source>
</evidence>
<evidence type="ECO:0000256" key="4">
    <source>
        <dbReference type="ARBA" id="ARBA00022989"/>
    </source>
</evidence>
<comment type="caution">
    <text evidence="7">The sequence shown here is derived from an EMBL/GenBank/DDBJ whole genome shotgun (WGS) entry which is preliminary data.</text>
</comment>
<accession>A0A8H7V8P2</accession>
<dbReference type="InterPro" id="IPR005538">
    <property type="entry name" value="LrgA/CidA"/>
</dbReference>
<keyword evidence="8" id="KW-1185">Reference proteome</keyword>
<dbReference type="OrthoDB" id="2502820at2759"/>
<sequence length="603" mass="66334">MSKLYLSKLNEEADHITGATRKFFGQQVPDYVKTLPSIKKDAIRWSCNILYFGVGLMYNWAVSAVLQQMPNMQKFPSNVAGMIVLFFLLMCSHTAFPKFTDKLVLFIDPYSSFALRSMNIMFVPAVVEIVNNPSTTANEVGRMICVFIVAYLIGFLFCTCLVRGLRKLIFFLVSLLKHKEHNLDNDPATTAVGVGNNEKTKMHRNRTLDEEEIEIDIPNNTHMSRASSIATLGAAAQRLSNHDAASFASTLNHPPSSTFSREDQIGTSNAATPTTTESLQCCSNNNNIHYEPYTSTRPKRHGPLHSFAIWCMQQSTFDDLTLFIIFSLCAFIYLPLPEDNPAMPFFRLFLYFTMTLLLYSASCRLPSKVRIIIHPIILTSACVMAGIAYFEKVKGFDVQHGVNLYKTGITFVSLVEKTNVGWPGGGDILGATMDVAIISLAFNVYKSRPGSLVEWIIVLFSITPMAFLIMFVTPLFAHGIGCTPGDSLVWASRSVTTAIGIVIGNVLGADESVVTCIIVFTGIMGPLFGPHLLKLARVRDDDYMTIGISMGCCSHGVGTAYLISRNQRASGMASIAFAVFGTIGVIVASIPVLSDTIRHISGY</sequence>
<name>A0A8H7V8P2_9FUNG</name>
<dbReference type="Proteomes" id="UP000650833">
    <property type="component" value="Unassembled WGS sequence"/>
</dbReference>
<feature type="transmembrane region" description="Helical" evidence="6">
    <location>
        <begin position="342"/>
        <end position="359"/>
    </location>
</feature>
<dbReference type="PANTHER" id="PTHR30249">
    <property type="entry name" value="PUTATIVE SEROTONIN TRANSPORTER"/>
    <property type="match status" value="1"/>
</dbReference>
<evidence type="ECO:0000256" key="1">
    <source>
        <dbReference type="ARBA" id="ARBA00004651"/>
    </source>
</evidence>
<keyword evidence="5 6" id="KW-0472">Membrane</keyword>
<organism evidence="7 8">
    <name type="scientific">Mucor plumbeus</name>
    <dbReference type="NCBI Taxonomy" id="97098"/>
    <lineage>
        <taxon>Eukaryota</taxon>
        <taxon>Fungi</taxon>
        <taxon>Fungi incertae sedis</taxon>
        <taxon>Mucoromycota</taxon>
        <taxon>Mucoromycotina</taxon>
        <taxon>Mucoromycetes</taxon>
        <taxon>Mucorales</taxon>
        <taxon>Mucorineae</taxon>
        <taxon>Mucoraceae</taxon>
        <taxon>Mucor</taxon>
    </lineage>
</organism>
<feature type="transmembrane region" description="Helical" evidence="6">
    <location>
        <begin position="575"/>
        <end position="594"/>
    </location>
</feature>
<feature type="transmembrane region" description="Helical" evidence="6">
    <location>
        <begin position="545"/>
        <end position="563"/>
    </location>
</feature>
<evidence type="ECO:0000313" key="8">
    <source>
        <dbReference type="Proteomes" id="UP000650833"/>
    </source>
</evidence>
<evidence type="ECO:0000256" key="3">
    <source>
        <dbReference type="ARBA" id="ARBA00022692"/>
    </source>
</evidence>
<feature type="transmembrane region" description="Helical" evidence="6">
    <location>
        <begin position="320"/>
        <end position="336"/>
    </location>
</feature>
<feature type="transmembrane region" description="Helical" evidence="6">
    <location>
        <begin position="488"/>
        <end position="507"/>
    </location>
</feature>
<feature type="transmembrane region" description="Helical" evidence="6">
    <location>
        <begin position="78"/>
        <end position="96"/>
    </location>
</feature>
<feature type="transmembrane region" description="Helical" evidence="6">
    <location>
        <begin position="428"/>
        <end position="445"/>
    </location>
</feature>
<dbReference type="Pfam" id="PF04172">
    <property type="entry name" value="LrgB"/>
    <property type="match status" value="1"/>
</dbReference>
<feature type="transmembrane region" description="Helical" evidence="6">
    <location>
        <begin position="371"/>
        <end position="390"/>
    </location>
</feature>
<comment type="subcellular location">
    <subcellularLocation>
        <location evidence="1">Cell membrane</location>
        <topology evidence="1">Multi-pass membrane protein</topology>
    </subcellularLocation>
</comment>
<dbReference type="GO" id="GO:0005886">
    <property type="term" value="C:plasma membrane"/>
    <property type="evidence" value="ECO:0007669"/>
    <property type="project" value="UniProtKB-SubCell"/>
</dbReference>
<dbReference type="PANTHER" id="PTHR30249:SF0">
    <property type="entry name" value="PLASTIDAL GLYCOLATE_GLYCERATE TRANSLOCATOR 1, CHLOROPLASTIC"/>
    <property type="match status" value="1"/>
</dbReference>
<feature type="transmembrane region" description="Helical" evidence="6">
    <location>
        <begin position="452"/>
        <end position="476"/>
    </location>
</feature>
<dbReference type="EMBL" id="JAEPRC010000069">
    <property type="protein sequence ID" value="KAG2211325.1"/>
    <property type="molecule type" value="Genomic_DNA"/>
</dbReference>
<evidence type="ECO:0000256" key="5">
    <source>
        <dbReference type="ARBA" id="ARBA00023136"/>
    </source>
</evidence>
<evidence type="ECO:0000256" key="6">
    <source>
        <dbReference type="SAM" id="Phobius"/>
    </source>
</evidence>
<proteinExistence type="predicted"/>
<keyword evidence="2" id="KW-1003">Cell membrane</keyword>